<evidence type="ECO:0000313" key="2">
    <source>
        <dbReference type="Proteomes" id="UP001148629"/>
    </source>
</evidence>
<sequence>MSGTAHQSQSEARTYYCDCPAEAQDENLCDTCNQVNLDELLDCNTVELLKGPKTIFRLGHIAGSRCALCQFLRACLPQGTLDTKDVLNKYWLKVGRASPLFGAPGLGLTEVPALQIHGQTHHSQPGLAFGSRLILLVHEASTIAGRHAKNEADVSMIAGWLETCNQLHSQCKHDPRQPIHDFIPGLQFIDCLTMRVVPATAASTEYATLSYVWGSHLNVATYAPDETIDTMPKVIEDTALLVRKLGIRYLWVDRYCIPQNDTAAKHCQIQSMGDIYGQSMLTVISAAGSDPSQGLPGVTSVSRNLYPEIRLGNRCFIGFLSPAIEISRSTWNTRGWTYQEAILSKRRLIFTESQILFDCLGFHSTDCISVPHRPLHSRTGVYYKQLDFGKSFPSSLELRNPRTVLELINDYRERDLSFDDDALHAMAGIFAAFRKLKQPVQFVCGLPIFCKELLRADTRQHVLLEALSWDETALRRRPQFPSWTWLGWKSTGDEESSKFGAYSTYIRFLPLEKVQSYGTLSQDIVAKFEYPDGTVLDWETSYASVLELDTQSHHPTRLRLAGWTFCGKVCWNGSWRFVAPFACLTPAHLYSLSLFHKSNVVEDANSCDVLAIILGTGPSSFIEMLLFRNIHGDNMYERIGYDRRPLNNGDSYEFTISPDSKHAAFGDLELEWAEIVIV</sequence>
<accession>A0ACC1RKM7</accession>
<proteinExistence type="predicted"/>
<dbReference type="EMBL" id="JANRMS010002806">
    <property type="protein sequence ID" value="KAJ3520855.1"/>
    <property type="molecule type" value="Genomic_DNA"/>
</dbReference>
<reference evidence="1" key="1">
    <citation type="submission" date="2022-08" db="EMBL/GenBank/DDBJ databases">
        <title>Genome Sequence of Fusarium decemcellulare.</title>
        <authorList>
            <person name="Buettner E."/>
        </authorList>
    </citation>
    <scope>NUCLEOTIDE SEQUENCE</scope>
    <source>
        <strain evidence="1">Babe19</strain>
    </source>
</reference>
<protein>
    <submittedName>
        <fullName evidence="1">Uncharacterized protein</fullName>
    </submittedName>
</protein>
<dbReference type="Proteomes" id="UP001148629">
    <property type="component" value="Unassembled WGS sequence"/>
</dbReference>
<keyword evidence="2" id="KW-1185">Reference proteome</keyword>
<evidence type="ECO:0000313" key="1">
    <source>
        <dbReference type="EMBL" id="KAJ3520855.1"/>
    </source>
</evidence>
<organism evidence="1 2">
    <name type="scientific">Fusarium decemcellulare</name>
    <dbReference type="NCBI Taxonomy" id="57161"/>
    <lineage>
        <taxon>Eukaryota</taxon>
        <taxon>Fungi</taxon>
        <taxon>Dikarya</taxon>
        <taxon>Ascomycota</taxon>
        <taxon>Pezizomycotina</taxon>
        <taxon>Sordariomycetes</taxon>
        <taxon>Hypocreomycetidae</taxon>
        <taxon>Hypocreales</taxon>
        <taxon>Nectriaceae</taxon>
        <taxon>Fusarium</taxon>
        <taxon>Fusarium decemcellulare species complex</taxon>
    </lineage>
</organism>
<gene>
    <name evidence="1" type="ORF">NM208_g13546</name>
</gene>
<name>A0ACC1RKM7_9HYPO</name>
<comment type="caution">
    <text evidence="1">The sequence shown here is derived from an EMBL/GenBank/DDBJ whole genome shotgun (WGS) entry which is preliminary data.</text>
</comment>